<feature type="compositionally biased region" description="Basic and acidic residues" evidence="7">
    <location>
        <begin position="340"/>
        <end position="353"/>
    </location>
</feature>
<keyword evidence="4" id="KW-0274">FAD</keyword>
<evidence type="ECO:0000256" key="1">
    <source>
        <dbReference type="ARBA" id="ARBA00001974"/>
    </source>
</evidence>
<dbReference type="SUPFAM" id="SSF51905">
    <property type="entry name" value="FAD/NAD(P)-binding domain"/>
    <property type="match status" value="2"/>
</dbReference>
<dbReference type="PANTHER" id="PTHR43098">
    <property type="entry name" value="L-ORNITHINE N(5)-MONOOXYGENASE-RELATED"/>
    <property type="match status" value="1"/>
</dbReference>
<evidence type="ECO:0000256" key="6">
    <source>
        <dbReference type="ARBA" id="ARBA00023002"/>
    </source>
</evidence>
<gene>
    <name evidence="8" type="ORF">ACFYXQ_30970</name>
</gene>
<proteinExistence type="inferred from homology"/>
<dbReference type="PANTHER" id="PTHR43098:SF2">
    <property type="entry name" value="FAD-BINDING MONOOXYGENASE AUSB-RELATED"/>
    <property type="match status" value="1"/>
</dbReference>
<evidence type="ECO:0000256" key="3">
    <source>
        <dbReference type="ARBA" id="ARBA00022630"/>
    </source>
</evidence>
<dbReference type="Proteomes" id="UP001601992">
    <property type="component" value="Unassembled WGS sequence"/>
</dbReference>
<accession>A0ABW6S7H3</accession>
<comment type="caution">
    <text evidence="8">The sequence shown here is derived from an EMBL/GenBank/DDBJ whole genome shotgun (WGS) entry which is preliminary data.</text>
</comment>
<dbReference type="Gene3D" id="3.50.50.60">
    <property type="entry name" value="FAD/NAD(P)-binding domain"/>
    <property type="match status" value="1"/>
</dbReference>
<organism evidence="8 9">
    <name type="scientific">Nocardia jiangxiensis</name>
    <dbReference type="NCBI Taxonomy" id="282685"/>
    <lineage>
        <taxon>Bacteria</taxon>
        <taxon>Bacillati</taxon>
        <taxon>Actinomycetota</taxon>
        <taxon>Actinomycetes</taxon>
        <taxon>Mycobacteriales</taxon>
        <taxon>Nocardiaceae</taxon>
        <taxon>Nocardia</taxon>
    </lineage>
</organism>
<sequence length="396" mass="44021">MFVVAPTVPAALHEDLDTARDLVRPMVASGFLHEPAGKFSTEDSPQERQAFYETIWNAPGFGKLTMNYYDMTTNRELNLEFCEFLANKIRSIVNDPATAERLIPKDHLFGAKRPPFVANYYESFNKPNASLISLRETPIVRVDATGIETTQGHRDYDIIVYATGFDFGTGALTRMGVKGREGLDLSVDWEDGPSDFGGFSAHLLPNYFFPGGPHGAGGGNYPRYSQDQVDWIADALIYARDHGYDLFEPTQAQQEKWMTMVETLAPQSIFSAEHSHYYGANVEGKVRKFLLNPGGRAKLHEMLDEMSSTENYGGAFLLCTRERQCRIAGGERNGQYRPSFPREDGLPPEDPRAEPGGGGGLLRPGLRSPEHQLLRRDAESAGAGALRRLLDLHGDR</sequence>
<evidence type="ECO:0008006" key="10">
    <source>
        <dbReference type="Google" id="ProtNLM"/>
    </source>
</evidence>
<evidence type="ECO:0000256" key="7">
    <source>
        <dbReference type="SAM" id="MobiDB-lite"/>
    </source>
</evidence>
<name>A0ABW6S7H3_9NOCA</name>
<evidence type="ECO:0000256" key="4">
    <source>
        <dbReference type="ARBA" id="ARBA00022827"/>
    </source>
</evidence>
<dbReference type="EMBL" id="JBIAQY010000012">
    <property type="protein sequence ID" value="MFF3572212.1"/>
    <property type="molecule type" value="Genomic_DNA"/>
</dbReference>
<evidence type="ECO:0000313" key="8">
    <source>
        <dbReference type="EMBL" id="MFF3572212.1"/>
    </source>
</evidence>
<protein>
    <recommendedName>
        <fullName evidence="10">Cyclohexanone monooxygenase</fullName>
    </recommendedName>
</protein>
<evidence type="ECO:0000256" key="5">
    <source>
        <dbReference type="ARBA" id="ARBA00022857"/>
    </source>
</evidence>
<dbReference type="InterPro" id="IPR050775">
    <property type="entry name" value="FAD-binding_Monooxygenases"/>
</dbReference>
<keyword evidence="5" id="KW-0521">NADP</keyword>
<keyword evidence="3" id="KW-0285">Flavoprotein</keyword>
<dbReference type="RefSeq" id="WP_387405888.1">
    <property type="nucleotide sequence ID" value="NZ_JBIAQY010000012.1"/>
</dbReference>
<feature type="region of interest" description="Disordered" evidence="7">
    <location>
        <begin position="330"/>
        <end position="370"/>
    </location>
</feature>
<keyword evidence="6" id="KW-0560">Oxidoreductase</keyword>
<evidence type="ECO:0000313" key="9">
    <source>
        <dbReference type="Proteomes" id="UP001601992"/>
    </source>
</evidence>
<comment type="similarity">
    <text evidence="2">Belongs to the FAD-binding monooxygenase family.</text>
</comment>
<comment type="cofactor">
    <cofactor evidence="1">
        <name>FAD</name>
        <dbReference type="ChEBI" id="CHEBI:57692"/>
    </cofactor>
</comment>
<keyword evidence="9" id="KW-1185">Reference proteome</keyword>
<dbReference type="InterPro" id="IPR036188">
    <property type="entry name" value="FAD/NAD-bd_sf"/>
</dbReference>
<evidence type="ECO:0000256" key="2">
    <source>
        <dbReference type="ARBA" id="ARBA00010139"/>
    </source>
</evidence>
<reference evidence="8 9" key="1">
    <citation type="submission" date="2024-10" db="EMBL/GenBank/DDBJ databases">
        <title>The Natural Products Discovery Center: Release of the First 8490 Sequenced Strains for Exploring Actinobacteria Biosynthetic Diversity.</title>
        <authorList>
            <person name="Kalkreuter E."/>
            <person name="Kautsar S.A."/>
            <person name="Yang D."/>
            <person name="Bader C.D."/>
            <person name="Teijaro C.N."/>
            <person name="Fluegel L."/>
            <person name="Davis C.M."/>
            <person name="Simpson J.R."/>
            <person name="Lauterbach L."/>
            <person name="Steele A.D."/>
            <person name="Gui C."/>
            <person name="Meng S."/>
            <person name="Li G."/>
            <person name="Viehrig K."/>
            <person name="Ye F."/>
            <person name="Su P."/>
            <person name="Kiefer A.F."/>
            <person name="Nichols A."/>
            <person name="Cepeda A.J."/>
            <person name="Yan W."/>
            <person name="Fan B."/>
            <person name="Jiang Y."/>
            <person name="Adhikari A."/>
            <person name="Zheng C.-J."/>
            <person name="Schuster L."/>
            <person name="Cowan T.M."/>
            <person name="Smanski M.J."/>
            <person name="Chevrette M.G."/>
            <person name="De Carvalho L.P.S."/>
            <person name="Shen B."/>
        </authorList>
    </citation>
    <scope>NUCLEOTIDE SEQUENCE [LARGE SCALE GENOMIC DNA]</scope>
    <source>
        <strain evidence="8 9">NPDC002593</strain>
    </source>
</reference>